<evidence type="ECO:0000313" key="3">
    <source>
        <dbReference type="EMBL" id="CAD8212157.1"/>
    </source>
</evidence>
<protein>
    <recommendedName>
        <fullName evidence="2">Peptidase A1 domain-containing protein</fullName>
    </recommendedName>
</protein>
<evidence type="ECO:0000313" key="4">
    <source>
        <dbReference type="Proteomes" id="UP000683925"/>
    </source>
</evidence>
<dbReference type="OrthoDB" id="771136at2759"/>
<evidence type="ECO:0000259" key="2">
    <source>
        <dbReference type="Pfam" id="PF00026"/>
    </source>
</evidence>
<feature type="transmembrane region" description="Helical" evidence="1">
    <location>
        <begin position="128"/>
        <end position="146"/>
    </location>
</feature>
<keyword evidence="4" id="KW-1185">Reference proteome</keyword>
<evidence type="ECO:0000256" key="1">
    <source>
        <dbReference type="SAM" id="Phobius"/>
    </source>
</evidence>
<keyword evidence="1" id="KW-0812">Transmembrane</keyword>
<dbReference type="AlphaFoldDB" id="A0A8S1YI96"/>
<name>A0A8S1YI96_PAROT</name>
<dbReference type="EMBL" id="CAJJDP010000159">
    <property type="protein sequence ID" value="CAD8212157.1"/>
    <property type="molecule type" value="Genomic_DNA"/>
</dbReference>
<comment type="caution">
    <text evidence="3">The sequence shown here is derived from an EMBL/GenBank/DDBJ whole genome shotgun (WGS) entry which is preliminary data.</text>
</comment>
<sequence>MLEEFLSQNKNVQKSLEKISDIFAESGFDGIVGLAYPQFTAYNFNPLFDNIMHQKLLYRNADNILFYGKNLGLCKHGCKGVAVTGTSLLTGPSVALYDLLDLFYLNIDSLNIDEIAATLKIYQNQHSFQMVSIMIWMPMILFLQYFHKCRQFCRNQLLMFWFIQALRYSITIRVSLDFW</sequence>
<dbReference type="Pfam" id="PF00026">
    <property type="entry name" value="Asp"/>
    <property type="match status" value="1"/>
</dbReference>
<dbReference type="Proteomes" id="UP000683925">
    <property type="component" value="Unassembled WGS sequence"/>
</dbReference>
<dbReference type="InterPro" id="IPR033121">
    <property type="entry name" value="PEPTIDASE_A1"/>
</dbReference>
<proteinExistence type="predicted"/>
<gene>
    <name evidence="3" type="ORF">POCTA_138.1.T1570006</name>
</gene>
<reference evidence="3" key="1">
    <citation type="submission" date="2021-01" db="EMBL/GenBank/DDBJ databases">
        <authorList>
            <consortium name="Genoscope - CEA"/>
            <person name="William W."/>
        </authorList>
    </citation>
    <scope>NUCLEOTIDE SEQUENCE</scope>
</reference>
<feature type="domain" description="Peptidase A1" evidence="2">
    <location>
        <begin position="7"/>
        <end position="60"/>
    </location>
</feature>
<organism evidence="3 4">
    <name type="scientific">Paramecium octaurelia</name>
    <dbReference type="NCBI Taxonomy" id="43137"/>
    <lineage>
        <taxon>Eukaryota</taxon>
        <taxon>Sar</taxon>
        <taxon>Alveolata</taxon>
        <taxon>Ciliophora</taxon>
        <taxon>Intramacronucleata</taxon>
        <taxon>Oligohymenophorea</taxon>
        <taxon>Peniculida</taxon>
        <taxon>Parameciidae</taxon>
        <taxon>Paramecium</taxon>
    </lineage>
</organism>
<keyword evidence="1" id="KW-0472">Membrane</keyword>
<accession>A0A8S1YI96</accession>
<keyword evidence="1" id="KW-1133">Transmembrane helix</keyword>